<organism evidence="1 2">
    <name type="scientific">Boletus edulis BED1</name>
    <dbReference type="NCBI Taxonomy" id="1328754"/>
    <lineage>
        <taxon>Eukaryota</taxon>
        <taxon>Fungi</taxon>
        <taxon>Dikarya</taxon>
        <taxon>Basidiomycota</taxon>
        <taxon>Agaricomycotina</taxon>
        <taxon>Agaricomycetes</taxon>
        <taxon>Agaricomycetidae</taxon>
        <taxon>Boletales</taxon>
        <taxon>Boletineae</taxon>
        <taxon>Boletaceae</taxon>
        <taxon>Boletoideae</taxon>
        <taxon>Boletus</taxon>
    </lineage>
</organism>
<reference evidence="1" key="1">
    <citation type="submission" date="2019-10" db="EMBL/GenBank/DDBJ databases">
        <authorList>
            <consortium name="DOE Joint Genome Institute"/>
            <person name="Kuo A."/>
            <person name="Miyauchi S."/>
            <person name="Kiss E."/>
            <person name="Drula E."/>
            <person name="Kohler A."/>
            <person name="Sanchez-Garcia M."/>
            <person name="Andreopoulos B."/>
            <person name="Barry K.W."/>
            <person name="Bonito G."/>
            <person name="Buee M."/>
            <person name="Carver A."/>
            <person name="Chen C."/>
            <person name="Cichocki N."/>
            <person name="Clum A."/>
            <person name="Culley D."/>
            <person name="Crous P.W."/>
            <person name="Fauchery L."/>
            <person name="Girlanda M."/>
            <person name="Hayes R."/>
            <person name="Keri Z."/>
            <person name="LaButti K."/>
            <person name="Lipzen A."/>
            <person name="Lombard V."/>
            <person name="Magnuson J."/>
            <person name="Maillard F."/>
            <person name="Morin E."/>
            <person name="Murat C."/>
            <person name="Nolan M."/>
            <person name="Ohm R."/>
            <person name="Pangilinan J."/>
            <person name="Pereira M."/>
            <person name="Perotto S."/>
            <person name="Peter M."/>
            <person name="Riley R."/>
            <person name="Sitrit Y."/>
            <person name="Stielow B."/>
            <person name="Szollosi G."/>
            <person name="Zifcakova L."/>
            <person name="Stursova M."/>
            <person name="Spatafora J.W."/>
            <person name="Tedersoo L."/>
            <person name="Vaario L.-M."/>
            <person name="Yamada A."/>
            <person name="Yan M."/>
            <person name="Wang P."/>
            <person name="Xu J."/>
            <person name="Bruns T."/>
            <person name="Baldrian P."/>
            <person name="Vilgalys R."/>
            <person name="Henrissat B."/>
            <person name="Grigoriev I.V."/>
            <person name="Hibbett D."/>
            <person name="Nagy L.G."/>
            <person name="Martin F.M."/>
        </authorList>
    </citation>
    <scope>NUCLEOTIDE SEQUENCE</scope>
    <source>
        <strain evidence="1">BED1</strain>
    </source>
</reference>
<sequence>MPLISPLRVIPPSTLVPLITLPAPCSLVSRNLGDLQYAISMFGRAVDLNPRSHPDKPMILHNPGNSLFTL</sequence>
<reference evidence="1" key="2">
    <citation type="journal article" date="2020" name="Nat. Commun.">
        <title>Large-scale genome sequencing of mycorrhizal fungi provides insights into the early evolution of symbiotic traits.</title>
        <authorList>
            <person name="Miyauchi S."/>
            <person name="Kiss E."/>
            <person name="Kuo A."/>
            <person name="Drula E."/>
            <person name="Kohler A."/>
            <person name="Sanchez-Garcia M."/>
            <person name="Morin E."/>
            <person name="Andreopoulos B."/>
            <person name="Barry K.W."/>
            <person name="Bonito G."/>
            <person name="Buee M."/>
            <person name="Carver A."/>
            <person name="Chen C."/>
            <person name="Cichocki N."/>
            <person name="Clum A."/>
            <person name="Culley D."/>
            <person name="Crous P.W."/>
            <person name="Fauchery L."/>
            <person name="Girlanda M."/>
            <person name="Hayes R.D."/>
            <person name="Keri Z."/>
            <person name="LaButti K."/>
            <person name="Lipzen A."/>
            <person name="Lombard V."/>
            <person name="Magnuson J."/>
            <person name="Maillard F."/>
            <person name="Murat C."/>
            <person name="Nolan M."/>
            <person name="Ohm R.A."/>
            <person name="Pangilinan J."/>
            <person name="Pereira M.F."/>
            <person name="Perotto S."/>
            <person name="Peter M."/>
            <person name="Pfister S."/>
            <person name="Riley R."/>
            <person name="Sitrit Y."/>
            <person name="Stielow J.B."/>
            <person name="Szollosi G."/>
            <person name="Zifcakova L."/>
            <person name="Stursova M."/>
            <person name="Spatafora J.W."/>
            <person name="Tedersoo L."/>
            <person name="Vaario L.M."/>
            <person name="Yamada A."/>
            <person name="Yan M."/>
            <person name="Wang P."/>
            <person name="Xu J."/>
            <person name="Bruns T."/>
            <person name="Baldrian P."/>
            <person name="Vilgalys R."/>
            <person name="Dunand C."/>
            <person name="Henrissat B."/>
            <person name="Grigoriev I.V."/>
            <person name="Hibbett D."/>
            <person name="Nagy L.G."/>
            <person name="Martin F.M."/>
        </authorList>
    </citation>
    <scope>NUCLEOTIDE SEQUENCE</scope>
    <source>
        <strain evidence="1">BED1</strain>
    </source>
</reference>
<dbReference type="EMBL" id="WHUW01000260">
    <property type="protein sequence ID" value="KAF8416368.1"/>
    <property type="molecule type" value="Genomic_DNA"/>
</dbReference>
<keyword evidence="2" id="KW-1185">Reference proteome</keyword>
<dbReference type="Proteomes" id="UP001194468">
    <property type="component" value="Unassembled WGS sequence"/>
</dbReference>
<dbReference type="AlphaFoldDB" id="A0AAD4BBX8"/>
<protein>
    <submittedName>
        <fullName evidence="1">Uncharacterized protein</fullName>
    </submittedName>
</protein>
<proteinExistence type="predicted"/>
<evidence type="ECO:0000313" key="1">
    <source>
        <dbReference type="EMBL" id="KAF8416368.1"/>
    </source>
</evidence>
<comment type="caution">
    <text evidence="1">The sequence shown here is derived from an EMBL/GenBank/DDBJ whole genome shotgun (WGS) entry which is preliminary data.</text>
</comment>
<gene>
    <name evidence="1" type="ORF">L210DRAFT_3582989</name>
</gene>
<accession>A0AAD4BBX8</accession>
<evidence type="ECO:0000313" key="2">
    <source>
        <dbReference type="Proteomes" id="UP001194468"/>
    </source>
</evidence>
<name>A0AAD4BBX8_BOLED</name>